<evidence type="ECO:0000256" key="8">
    <source>
        <dbReference type="ARBA" id="ARBA00048679"/>
    </source>
</evidence>
<evidence type="ECO:0000313" key="10">
    <source>
        <dbReference type="EMBL" id="CAJ1408391.1"/>
    </source>
</evidence>
<keyword evidence="4" id="KW-0547">Nucleotide-binding</keyword>
<keyword evidence="2" id="KW-0723">Serine/threonine-protein kinase</keyword>
<keyword evidence="11" id="KW-1185">Reference proteome</keyword>
<gene>
    <name evidence="10" type="ORF">EVOR1521_LOCUS29821</name>
</gene>
<evidence type="ECO:0000256" key="6">
    <source>
        <dbReference type="ARBA" id="ARBA00022840"/>
    </source>
</evidence>
<comment type="caution">
    <text evidence="10">The sequence shown here is derived from an EMBL/GenBank/DDBJ whole genome shotgun (WGS) entry which is preliminary data.</text>
</comment>
<dbReference type="Proteomes" id="UP001178507">
    <property type="component" value="Unassembled WGS sequence"/>
</dbReference>
<evidence type="ECO:0000256" key="2">
    <source>
        <dbReference type="ARBA" id="ARBA00022527"/>
    </source>
</evidence>
<evidence type="ECO:0000256" key="4">
    <source>
        <dbReference type="ARBA" id="ARBA00022741"/>
    </source>
</evidence>
<dbReference type="Gene3D" id="1.10.510.10">
    <property type="entry name" value="Transferase(Phosphotransferase) domain 1"/>
    <property type="match status" value="1"/>
</dbReference>
<evidence type="ECO:0000313" key="11">
    <source>
        <dbReference type="Proteomes" id="UP001178507"/>
    </source>
</evidence>
<dbReference type="EC" id="2.7.11.1" evidence="1"/>
<reference evidence="10" key="1">
    <citation type="submission" date="2023-08" db="EMBL/GenBank/DDBJ databases">
        <authorList>
            <person name="Chen Y."/>
            <person name="Shah S."/>
            <person name="Dougan E. K."/>
            <person name="Thang M."/>
            <person name="Chan C."/>
        </authorList>
    </citation>
    <scope>NUCLEOTIDE SEQUENCE</scope>
</reference>
<dbReference type="InterPro" id="IPR051131">
    <property type="entry name" value="NEK_Ser/Thr_kinase_NIMA"/>
</dbReference>
<dbReference type="AlphaFoldDB" id="A0AA36JNM8"/>
<comment type="catalytic activity">
    <reaction evidence="8">
        <text>L-seryl-[protein] + ATP = O-phospho-L-seryl-[protein] + ADP + H(+)</text>
        <dbReference type="Rhea" id="RHEA:17989"/>
        <dbReference type="Rhea" id="RHEA-COMP:9863"/>
        <dbReference type="Rhea" id="RHEA-COMP:11604"/>
        <dbReference type="ChEBI" id="CHEBI:15378"/>
        <dbReference type="ChEBI" id="CHEBI:29999"/>
        <dbReference type="ChEBI" id="CHEBI:30616"/>
        <dbReference type="ChEBI" id="CHEBI:83421"/>
        <dbReference type="ChEBI" id="CHEBI:456216"/>
        <dbReference type="EC" id="2.7.11.1"/>
    </reaction>
</comment>
<feature type="region of interest" description="Disordered" evidence="9">
    <location>
        <begin position="94"/>
        <end position="148"/>
    </location>
</feature>
<evidence type="ECO:0000256" key="9">
    <source>
        <dbReference type="SAM" id="MobiDB-lite"/>
    </source>
</evidence>
<protein>
    <recommendedName>
        <fullName evidence="1">non-specific serine/threonine protein kinase</fullName>
        <ecNumber evidence="1">2.7.11.1</ecNumber>
    </recommendedName>
</protein>
<name>A0AA36JNM8_9DINO</name>
<keyword evidence="3" id="KW-0808">Transferase</keyword>
<sequence>MSTLKHPFDADSLVLLASKILKDEAPPPDAFYSPELLALIQAMLCKDAHLRPMINKILCYGFLQETMQHANEAYHLGLDLSDFARAAAENAMRENQACSSPVGRDSPDASSASVSLPGRPATAAPENEEEYEEEFEDYSGSEGEVPHPQKELRASVANLKIGNSAAPAREAPDPGAEAKAASYAAKADSLREYLRSQMPEDEFRRVHALVCASGEVSPEELQRRVCSVLGAEKAPELLTLFQLLCFLENVSAGIAQQP</sequence>
<dbReference type="GO" id="GO:0005524">
    <property type="term" value="F:ATP binding"/>
    <property type="evidence" value="ECO:0007669"/>
    <property type="project" value="UniProtKB-KW"/>
</dbReference>
<dbReference type="GO" id="GO:0004674">
    <property type="term" value="F:protein serine/threonine kinase activity"/>
    <property type="evidence" value="ECO:0007669"/>
    <property type="project" value="UniProtKB-KW"/>
</dbReference>
<accession>A0AA36JNM8</accession>
<dbReference type="PANTHER" id="PTHR44899">
    <property type="entry name" value="CAMK FAMILY PROTEIN KINASE"/>
    <property type="match status" value="1"/>
</dbReference>
<dbReference type="InterPro" id="IPR011009">
    <property type="entry name" value="Kinase-like_dom_sf"/>
</dbReference>
<proteinExistence type="predicted"/>
<keyword evidence="5" id="KW-0418">Kinase</keyword>
<dbReference type="SUPFAM" id="SSF56112">
    <property type="entry name" value="Protein kinase-like (PK-like)"/>
    <property type="match status" value="1"/>
</dbReference>
<evidence type="ECO:0000256" key="5">
    <source>
        <dbReference type="ARBA" id="ARBA00022777"/>
    </source>
</evidence>
<comment type="catalytic activity">
    <reaction evidence="7">
        <text>L-threonyl-[protein] + ATP = O-phospho-L-threonyl-[protein] + ADP + H(+)</text>
        <dbReference type="Rhea" id="RHEA:46608"/>
        <dbReference type="Rhea" id="RHEA-COMP:11060"/>
        <dbReference type="Rhea" id="RHEA-COMP:11605"/>
        <dbReference type="ChEBI" id="CHEBI:15378"/>
        <dbReference type="ChEBI" id="CHEBI:30013"/>
        <dbReference type="ChEBI" id="CHEBI:30616"/>
        <dbReference type="ChEBI" id="CHEBI:61977"/>
        <dbReference type="ChEBI" id="CHEBI:456216"/>
        <dbReference type="EC" id="2.7.11.1"/>
    </reaction>
</comment>
<evidence type="ECO:0000256" key="1">
    <source>
        <dbReference type="ARBA" id="ARBA00012513"/>
    </source>
</evidence>
<evidence type="ECO:0000256" key="3">
    <source>
        <dbReference type="ARBA" id="ARBA00022679"/>
    </source>
</evidence>
<dbReference type="EMBL" id="CAUJNA010003717">
    <property type="protein sequence ID" value="CAJ1408391.1"/>
    <property type="molecule type" value="Genomic_DNA"/>
</dbReference>
<feature type="compositionally biased region" description="Acidic residues" evidence="9">
    <location>
        <begin position="126"/>
        <end position="139"/>
    </location>
</feature>
<keyword evidence="6" id="KW-0067">ATP-binding</keyword>
<organism evidence="10 11">
    <name type="scientific">Effrenium voratum</name>
    <dbReference type="NCBI Taxonomy" id="2562239"/>
    <lineage>
        <taxon>Eukaryota</taxon>
        <taxon>Sar</taxon>
        <taxon>Alveolata</taxon>
        <taxon>Dinophyceae</taxon>
        <taxon>Suessiales</taxon>
        <taxon>Symbiodiniaceae</taxon>
        <taxon>Effrenium</taxon>
    </lineage>
</organism>
<evidence type="ECO:0000256" key="7">
    <source>
        <dbReference type="ARBA" id="ARBA00047899"/>
    </source>
</evidence>